<dbReference type="InterPro" id="IPR006683">
    <property type="entry name" value="Thioestr_dom"/>
</dbReference>
<dbReference type="Proteomes" id="UP000572817">
    <property type="component" value="Unassembled WGS sequence"/>
</dbReference>
<dbReference type="Pfam" id="PF03061">
    <property type="entry name" value="4HBT"/>
    <property type="match status" value="1"/>
</dbReference>
<dbReference type="AlphaFoldDB" id="A0A8H4J1L1"/>
<feature type="transmembrane region" description="Helical" evidence="2">
    <location>
        <begin position="89"/>
        <end position="112"/>
    </location>
</feature>
<comment type="caution">
    <text evidence="4">The sequence shown here is derived from an EMBL/GenBank/DDBJ whole genome shotgun (WGS) entry which is preliminary data.</text>
</comment>
<keyword evidence="2" id="KW-1133">Transmembrane helix</keyword>
<dbReference type="InterPro" id="IPR052061">
    <property type="entry name" value="PTE-AB_protein"/>
</dbReference>
<evidence type="ECO:0000313" key="5">
    <source>
        <dbReference type="Proteomes" id="UP000572817"/>
    </source>
</evidence>
<feature type="compositionally biased region" description="Pro residues" evidence="1">
    <location>
        <begin position="64"/>
        <end position="74"/>
    </location>
</feature>
<feature type="domain" description="Thioesterase" evidence="3">
    <location>
        <begin position="220"/>
        <end position="289"/>
    </location>
</feature>
<dbReference type="OrthoDB" id="506431at2759"/>
<dbReference type="PANTHER" id="PTHR47260:SF7">
    <property type="entry name" value="THIOESTERASE FAMILY PROTEIN (AFU_ORTHOLOGUE AFUA_1G10800)"/>
    <property type="match status" value="1"/>
</dbReference>
<accession>A0A8H4J1L1</accession>
<dbReference type="CDD" id="cd03443">
    <property type="entry name" value="PaaI_thioesterase"/>
    <property type="match status" value="1"/>
</dbReference>
<keyword evidence="2" id="KW-0472">Membrane</keyword>
<dbReference type="SUPFAM" id="SSF54637">
    <property type="entry name" value="Thioesterase/thiol ester dehydrase-isomerase"/>
    <property type="match status" value="1"/>
</dbReference>
<dbReference type="Gene3D" id="3.10.129.10">
    <property type="entry name" value="Hotdog Thioesterase"/>
    <property type="match status" value="1"/>
</dbReference>
<organism evidence="4 5">
    <name type="scientific">Botryosphaeria dothidea</name>
    <dbReference type="NCBI Taxonomy" id="55169"/>
    <lineage>
        <taxon>Eukaryota</taxon>
        <taxon>Fungi</taxon>
        <taxon>Dikarya</taxon>
        <taxon>Ascomycota</taxon>
        <taxon>Pezizomycotina</taxon>
        <taxon>Dothideomycetes</taxon>
        <taxon>Dothideomycetes incertae sedis</taxon>
        <taxon>Botryosphaeriales</taxon>
        <taxon>Botryosphaeriaceae</taxon>
        <taxon>Botryosphaeria</taxon>
    </lineage>
</organism>
<dbReference type="PANTHER" id="PTHR47260">
    <property type="entry name" value="UPF0644 PROTEIN PB2B4.06"/>
    <property type="match status" value="1"/>
</dbReference>
<protein>
    <submittedName>
        <fullName evidence="4">Thioesterase family protein</fullName>
    </submittedName>
</protein>
<evidence type="ECO:0000256" key="1">
    <source>
        <dbReference type="SAM" id="MobiDB-lite"/>
    </source>
</evidence>
<proteinExistence type="predicted"/>
<sequence>MSIVRRPTVCPPRAISSAFARPASLQNSPLVRHSTQPHILRNFQHQRRSPARLQSTLAESPATPSSPLPPPPPGAAEAKPTPRSLSVRILRFVLLATFSFTLGATMSAAPAVTVANELLSPPTDEETLSLFQPDPASRAAELEAQLQAHPLVAQLRADPALAESRPHMRIPAALRQNNLTAGTLAGAETLGVPALAFLAPDGSRMVSFHYVGPALCGHPGVVHGGLLATLLDEGLARCCFPALPNKIGMTASLTINYKAPCKAGQFIVLHAWTTKVEGRKAWVEGRLETLADEEKGEKPLVLDTAEALFIEPRQAASMAKIYNPNP</sequence>
<keyword evidence="5" id="KW-1185">Reference proteome</keyword>
<evidence type="ECO:0000256" key="2">
    <source>
        <dbReference type="SAM" id="Phobius"/>
    </source>
</evidence>
<evidence type="ECO:0000313" key="4">
    <source>
        <dbReference type="EMBL" id="KAF4309078.1"/>
    </source>
</evidence>
<gene>
    <name evidence="4" type="ORF">GTA08_BOTSDO03331</name>
</gene>
<feature type="region of interest" description="Disordered" evidence="1">
    <location>
        <begin position="42"/>
        <end position="81"/>
    </location>
</feature>
<reference evidence="4" key="1">
    <citation type="submission" date="2020-04" db="EMBL/GenBank/DDBJ databases">
        <title>Genome Assembly and Annotation of Botryosphaeria dothidea sdau 11-99, a Latent Pathogen of Apple Fruit Ring Rot in China.</title>
        <authorList>
            <person name="Yu C."/>
            <person name="Diao Y."/>
            <person name="Lu Q."/>
            <person name="Zhao J."/>
            <person name="Cui S."/>
            <person name="Peng C."/>
            <person name="He B."/>
            <person name="Liu H."/>
        </authorList>
    </citation>
    <scope>NUCLEOTIDE SEQUENCE [LARGE SCALE GENOMIC DNA]</scope>
    <source>
        <strain evidence="4">Sdau11-99</strain>
    </source>
</reference>
<dbReference type="InterPro" id="IPR029069">
    <property type="entry name" value="HotDog_dom_sf"/>
</dbReference>
<keyword evidence="2" id="KW-0812">Transmembrane</keyword>
<evidence type="ECO:0000259" key="3">
    <source>
        <dbReference type="Pfam" id="PF03061"/>
    </source>
</evidence>
<dbReference type="EMBL" id="WWBZ02000016">
    <property type="protein sequence ID" value="KAF4309078.1"/>
    <property type="molecule type" value="Genomic_DNA"/>
</dbReference>
<name>A0A8H4J1L1_9PEZI</name>